<gene>
    <name evidence="1" type="ORF">UFOVP1264_3</name>
</gene>
<name>A0A6J5RLB3_9CAUD</name>
<protein>
    <submittedName>
        <fullName evidence="1">Uncharacterized protein</fullName>
    </submittedName>
</protein>
<organism evidence="1">
    <name type="scientific">uncultured Caudovirales phage</name>
    <dbReference type="NCBI Taxonomy" id="2100421"/>
    <lineage>
        <taxon>Viruses</taxon>
        <taxon>Duplodnaviria</taxon>
        <taxon>Heunggongvirae</taxon>
        <taxon>Uroviricota</taxon>
        <taxon>Caudoviricetes</taxon>
        <taxon>Peduoviridae</taxon>
        <taxon>Maltschvirus</taxon>
        <taxon>Maltschvirus maltsch</taxon>
    </lineage>
</organism>
<proteinExistence type="predicted"/>
<sequence length="129" mass="13980">MARKAATLEDLLKKPARTKELIINVPSASGKSTNEFIVTLKAIGSKAYDDLLANHPPTSDQKKEGSSYNVDTFAPALIASCSVTPELSPEQAVQIWESNEWSRGELTELFLGCIEVNSKGLDVPFNDAV</sequence>
<accession>A0A6J5RLB3</accession>
<evidence type="ECO:0000313" key="1">
    <source>
        <dbReference type="EMBL" id="CAB4194548.1"/>
    </source>
</evidence>
<reference evidence="1" key="1">
    <citation type="submission" date="2020-05" db="EMBL/GenBank/DDBJ databases">
        <authorList>
            <person name="Chiriac C."/>
            <person name="Salcher M."/>
            <person name="Ghai R."/>
            <person name="Kavagutti S V."/>
        </authorList>
    </citation>
    <scope>NUCLEOTIDE SEQUENCE</scope>
</reference>
<dbReference type="EMBL" id="LR797213">
    <property type="protein sequence ID" value="CAB4194548.1"/>
    <property type="molecule type" value="Genomic_DNA"/>
</dbReference>